<keyword evidence="5" id="KW-0131">Cell cycle</keyword>
<accession>A0A0J0XDV2</accession>
<evidence type="ECO:0000256" key="3">
    <source>
        <dbReference type="ARBA" id="ARBA00022776"/>
    </source>
</evidence>
<feature type="compositionally biased region" description="Polar residues" evidence="6">
    <location>
        <begin position="16"/>
        <end position="26"/>
    </location>
</feature>
<evidence type="ECO:0000313" key="9">
    <source>
        <dbReference type="Proteomes" id="UP000053611"/>
    </source>
</evidence>
<feature type="compositionally biased region" description="Polar residues" evidence="6">
    <location>
        <begin position="556"/>
        <end position="580"/>
    </location>
</feature>
<keyword evidence="4" id="KW-0833">Ubl conjugation pathway</keyword>
<dbReference type="InterPro" id="IPR024790">
    <property type="entry name" value="APC4_long_dom"/>
</dbReference>
<dbReference type="GO" id="GO:0051301">
    <property type="term" value="P:cell division"/>
    <property type="evidence" value="ECO:0007669"/>
    <property type="project" value="UniProtKB-KW"/>
</dbReference>
<feature type="region of interest" description="Disordered" evidence="6">
    <location>
        <begin position="553"/>
        <end position="616"/>
    </location>
</feature>
<proteinExistence type="predicted"/>
<evidence type="ECO:0000256" key="6">
    <source>
        <dbReference type="SAM" id="MobiDB-lite"/>
    </source>
</evidence>
<dbReference type="Proteomes" id="UP000053611">
    <property type="component" value="Unassembled WGS sequence"/>
</dbReference>
<dbReference type="EMBL" id="KQ087267">
    <property type="protein sequence ID" value="KLT39198.1"/>
    <property type="molecule type" value="Genomic_DNA"/>
</dbReference>
<dbReference type="GO" id="GO:0031145">
    <property type="term" value="P:anaphase-promoting complex-dependent catabolic process"/>
    <property type="evidence" value="ECO:0007669"/>
    <property type="project" value="InterPro"/>
</dbReference>
<feature type="compositionally biased region" description="Acidic residues" evidence="6">
    <location>
        <begin position="583"/>
        <end position="596"/>
    </location>
</feature>
<evidence type="ECO:0000313" key="8">
    <source>
        <dbReference type="EMBL" id="KLT39198.1"/>
    </source>
</evidence>
<organism evidence="8 9">
    <name type="scientific">Cutaneotrichosporon oleaginosum</name>
    <dbReference type="NCBI Taxonomy" id="879819"/>
    <lineage>
        <taxon>Eukaryota</taxon>
        <taxon>Fungi</taxon>
        <taxon>Dikarya</taxon>
        <taxon>Basidiomycota</taxon>
        <taxon>Agaricomycotina</taxon>
        <taxon>Tremellomycetes</taxon>
        <taxon>Trichosporonales</taxon>
        <taxon>Trichosporonaceae</taxon>
        <taxon>Cutaneotrichosporon</taxon>
    </lineage>
</organism>
<dbReference type="GO" id="GO:0005680">
    <property type="term" value="C:anaphase-promoting complex"/>
    <property type="evidence" value="ECO:0007669"/>
    <property type="project" value="InterPro"/>
</dbReference>
<name>A0A0J0XDV2_9TREE</name>
<dbReference type="OrthoDB" id="10259843at2759"/>
<dbReference type="PANTHER" id="PTHR13260">
    <property type="entry name" value="ANAPHASE PROMOTING COMPLEX SUBUNIT 4 APC4"/>
    <property type="match status" value="1"/>
</dbReference>
<sequence length="821" mass="90061">MIGAAASPPAAGTTSLTTFDNSSPSRSQHDMLHNDARSFTVASTSNLKYPHILHPRAANPVMDLAALVREPDDDHPGVRSLVSLWRLSGATVWEVCVTGRVLGLSWSSDGLFLSLLVLRLPSWPPRAPVNASKSTIEHLSVHTGEVVKAVYVPPTLLEHLTEADWEQGHERDRRTAWWPMEWKGGNSVWLPHKPGAPLMIIDSLPDVEPVEPPKPAIINPFAPPPPAAANKGLHAKLEAASTLLPADPRPPPSVLHVAVPAQRPRASARLLTGTYLLPPGTPEDVPSAILEVAVRADKIAHLLDPVFRGLESCAAAYRDAEKQTMVWREELEACGEQQGMSVRVVHADLFRFLMCRRSSPPITEWLGNRLTNRPVAKWEATVQEGFITVMKVLAQSVIPALERMLLVLEEMNGWARGHHADQAASTLCRFHFDVILDRRELERALSLVRGLLALCEEMRQAAALEWESAVQWFKWLRYEMARAVASEEAGAPSYDVKLVWSYMVNGFVNSHFKQHFPHVIGASDAVLTEVPLPRQPKRPPLCAVMSSTLARLRQPPKNSSLPQTSDISLASLPDRSTSTGLEIESDESDVEPDDSFDTVGENDQADASLPAGTTKREPTLEPWAWANTLLASICAVGASARVRDPSHVAPAVEFPLPVIDERRIGDEDWALALVDKTLHVFARTNSLGHARFSGEVVQAAFYGDEEIALVFARGPRRWLALASVEDMRAAMVPVGSEELSSSAGGPDHHLPISRARALGTVRRDPIWSLALNPAEGRRSAWILTASGEELSVFDLEANEDEESDEASDEESDEEEGMDEEE</sequence>
<gene>
    <name evidence="8" type="ORF">CC85DRAFT_314014</name>
</gene>
<keyword evidence="3" id="KW-0498">Mitosis</keyword>
<dbReference type="GO" id="GO:0070979">
    <property type="term" value="P:protein K11-linked ubiquitination"/>
    <property type="evidence" value="ECO:0007669"/>
    <property type="project" value="TreeGrafter"/>
</dbReference>
<evidence type="ECO:0000259" key="7">
    <source>
        <dbReference type="Pfam" id="PF12896"/>
    </source>
</evidence>
<protein>
    <recommendedName>
        <fullName evidence="1">Anaphase-promoting complex subunit 4</fullName>
    </recommendedName>
</protein>
<feature type="region of interest" description="Disordered" evidence="6">
    <location>
        <begin position="1"/>
        <end position="30"/>
    </location>
</feature>
<feature type="compositionally biased region" description="Acidic residues" evidence="6">
    <location>
        <begin position="796"/>
        <end position="821"/>
    </location>
</feature>
<reference evidence="8 9" key="1">
    <citation type="submission" date="2015-03" db="EMBL/GenBank/DDBJ databases">
        <title>Genomics and transcriptomics of the oil-accumulating basidiomycete yeast T. oleaginosus allow insights into substrate utilization and the diverse evolutionary trajectories of mating systems in fungi.</title>
        <authorList>
            <consortium name="DOE Joint Genome Institute"/>
            <person name="Kourist R."/>
            <person name="Kracht O."/>
            <person name="Bracharz F."/>
            <person name="Lipzen A."/>
            <person name="Nolan M."/>
            <person name="Ohm R."/>
            <person name="Grigoriev I."/>
            <person name="Sun S."/>
            <person name="Heitman J."/>
            <person name="Bruck T."/>
            <person name="Nowrousian M."/>
        </authorList>
    </citation>
    <scope>NUCLEOTIDE SEQUENCE [LARGE SCALE GENOMIC DNA]</scope>
    <source>
        <strain evidence="8 9">IBC0246</strain>
    </source>
</reference>
<feature type="compositionally biased region" description="Low complexity" evidence="6">
    <location>
        <begin position="1"/>
        <end position="15"/>
    </location>
</feature>
<dbReference type="STRING" id="879819.A0A0J0XDV2"/>
<keyword evidence="2" id="KW-0132">Cell division</keyword>
<keyword evidence="9" id="KW-1185">Reference proteome</keyword>
<dbReference type="AlphaFoldDB" id="A0A0J0XDV2"/>
<evidence type="ECO:0000256" key="5">
    <source>
        <dbReference type="ARBA" id="ARBA00023306"/>
    </source>
</evidence>
<evidence type="ECO:0000256" key="4">
    <source>
        <dbReference type="ARBA" id="ARBA00022786"/>
    </source>
</evidence>
<dbReference type="GeneID" id="28986696"/>
<dbReference type="RefSeq" id="XP_018275689.1">
    <property type="nucleotide sequence ID" value="XM_018426093.1"/>
</dbReference>
<dbReference type="Pfam" id="PF12896">
    <property type="entry name" value="ANAPC4"/>
    <property type="match status" value="1"/>
</dbReference>
<evidence type="ECO:0000256" key="2">
    <source>
        <dbReference type="ARBA" id="ARBA00022618"/>
    </source>
</evidence>
<dbReference type="GO" id="GO:0034399">
    <property type="term" value="C:nuclear periphery"/>
    <property type="evidence" value="ECO:0007669"/>
    <property type="project" value="TreeGrafter"/>
</dbReference>
<feature type="domain" description="Anaphase-promoting complex subunit 4 long" evidence="7">
    <location>
        <begin position="288"/>
        <end position="483"/>
    </location>
</feature>
<evidence type="ECO:0000256" key="1">
    <source>
        <dbReference type="ARBA" id="ARBA00016067"/>
    </source>
</evidence>
<dbReference type="PANTHER" id="PTHR13260:SF0">
    <property type="entry name" value="ANAPHASE-PROMOTING COMPLEX SUBUNIT 4"/>
    <property type="match status" value="1"/>
</dbReference>
<feature type="region of interest" description="Disordered" evidence="6">
    <location>
        <begin position="792"/>
        <end position="821"/>
    </location>
</feature>
<dbReference type="InterPro" id="IPR024789">
    <property type="entry name" value="APC4"/>
</dbReference>